<dbReference type="InterPro" id="IPR006143">
    <property type="entry name" value="RND_pump_MFP"/>
</dbReference>
<dbReference type="RefSeq" id="WP_090539147.1">
    <property type="nucleotide sequence ID" value="NZ_FOYD01000006.1"/>
</dbReference>
<dbReference type="InterPro" id="IPR058625">
    <property type="entry name" value="MdtA-like_BSH"/>
</dbReference>
<dbReference type="Pfam" id="PF25917">
    <property type="entry name" value="BSH_RND"/>
    <property type="match status" value="1"/>
</dbReference>
<evidence type="ECO:0000313" key="12">
    <source>
        <dbReference type="Proteomes" id="UP000242815"/>
    </source>
</evidence>
<name>A0A1I6BTP6_9GAMM</name>
<dbReference type="SUPFAM" id="SSF111369">
    <property type="entry name" value="HlyD-like secretion proteins"/>
    <property type="match status" value="1"/>
</dbReference>
<dbReference type="Proteomes" id="UP000242815">
    <property type="component" value="Unassembled WGS sequence"/>
</dbReference>
<evidence type="ECO:0000259" key="9">
    <source>
        <dbReference type="Pfam" id="PF25954"/>
    </source>
</evidence>
<feature type="domain" description="CusB-like beta-barrel" evidence="9">
    <location>
        <begin position="207"/>
        <end position="277"/>
    </location>
</feature>
<evidence type="ECO:0000259" key="8">
    <source>
        <dbReference type="Pfam" id="PF25917"/>
    </source>
</evidence>
<comment type="similarity">
    <text evidence="2">Belongs to the membrane fusion protein (MFP) (TC 8.A.1) family.</text>
</comment>
<dbReference type="InterPro" id="IPR058792">
    <property type="entry name" value="Beta-barrel_RND_2"/>
</dbReference>
<evidence type="ECO:0000256" key="5">
    <source>
        <dbReference type="SAM" id="Coils"/>
    </source>
</evidence>
<gene>
    <name evidence="11" type="ORF">SAMN05216578_106102</name>
</gene>
<evidence type="ECO:0000259" key="10">
    <source>
        <dbReference type="Pfam" id="PF25967"/>
    </source>
</evidence>
<dbReference type="Pfam" id="PF25967">
    <property type="entry name" value="RND-MFP_C"/>
    <property type="match status" value="1"/>
</dbReference>
<evidence type="ECO:0000256" key="2">
    <source>
        <dbReference type="ARBA" id="ARBA00009477"/>
    </source>
</evidence>
<feature type="chain" id="PRO_5017472483" evidence="6">
    <location>
        <begin position="23"/>
        <end position="366"/>
    </location>
</feature>
<proteinExistence type="inferred from homology"/>
<evidence type="ECO:0000313" key="11">
    <source>
        <dbReference type="EMBL" id="SFQ84328.1"/>
    </source>
</evidence>
<feature type="domain" description="Multidrug resistance protein MdtA-like barrel-sandwich hybrid" evidence="8">
    <location>
        <begin position="64"/>
        <end position="194"/>
    </location>
</feature>
<organism evidence="11 12">
    <name type="scientific">Halopseudomonas formosensis</name>
    <dbReference type="NCBI Taxonomy" id="1002526"/>
    <lineage>
        <taxon>Bacteria</taxon>
        <taxon>Pseudomonadati</taxon>
        <taxon>Pseudomonadota</taxon>
        <taxon>Gammaproteobacteria</taxon>
        <taxon>Pseudomonadales</taxon>
        <taxon>Pseudomonadaceae</taxon>
        <taxon>Halopseudomonas</taxon>
    </lineage>
</organism>
<feature type="signal peptide" evidence="6">
    <location>
        <begin position="1"/>
        <end position="22"/>
    </location>
</feature>
<dbReference type="InterPro" id="IPR058627">
    <property type="entry name" value="MdtA-like_C"/>
</dbReference>
<protein>
    <submittedName>
        <fullName evidence="11">Membrane fusion protein, multidrug efflux system</fullName>
    </submittedName>
</protein>
<evidence type="ECO:0000256" key="6">
    <source>
        <dbReference type="SAM" id="SignalP"/>
    </source>
</evidence>
<dbReference type="Gene3D" id="2.40.50.100">
    <property type="match status" value="1"/>
</dbReference>
<dbReference type="NCBIfam" id="TIGR01730">
    <property type="entry name" value="RND_mfp"/>
    <property type="match status" value="1"/>
</dbReference>
<comment type="subcellular location">
    <subcellularLocation>
        <location evidence="1">Cell envelope</location>
    </subcellularLocation>
</comment>
<dbReference type="PROSITE" id="PS51257">
    <property type="entry name" value="PROKAR_LIPOPROTEIN"/>
    <property type="match status" value="1"/>
</dbReference>
<keyword evidence="3" id="KW-0813">Transport</keyword>
<dbReference type="AlphaFoldDB" id="A0A1I6BTP6"/>
<sequence>MHRYLASLGVIALLCSMLSACSDPQTVDEQPRPALVTQPQPASAQVLSYPGEVRARHEPELAFRIGGKVTRRLVEVGDRVKKNQPLAELDPEDARLQLEAARSQVAAAEANLSLAQAERDRYRTLLERQMISSSQYDNAENSYRSAAARLKQARAEFDVAQNHATYSVLRAPEDGVITRRLLESGQVVAAGQTVLVMAADGEREVLFSLPEGSLGQLQLGLPVQVQLWSRPDQLYPGRLRELSPSADPQSRTFAARVAFEAPEAEIELGQSARVFIENPSQSALAVPLAAVSAEAGQSFVWVVESESHRLRRQPVQVGNYQHDRATILQGLEAGDWIVAAGVHMLLEGQQVLPVDRQNRSVQISGE</sequence>
<dbReference type="Gene3D" id="2.40.30.170">
    <property type="match status" value="1"/>
</dbReference>
<dbReference type="GO" id="GO:0015562">
    <property type="term" value="F:efflux transmembrane transporter activity"/>
    <property type="evidence" value="ECO:0007669"/>
    <property type="project" value="TreeGrafter"/>
</dbReference>
<dbReference type="Gene3D" id="1.10.287.470">
    <property type="entry name" value="Helix hairpin bin"/>
    <property type="match status" value="1"/>
</dbReference>
<keyword evidence="6" id="KW-0732">Signal</keyword>
<dbReference type="Gene3D" id="2.40.420.20">
    <property type="match status" value="1"/>
</dbReference>
<dbReference type="OrthoDB" id="9806939at2"/>
<evidence type="ECO:0000256" key="4">
    <source>
        <dbReference type="ARBA" id="ARBA00023054"/>
    </source>
</evidence>
<dbReference type="EMBL" id="FOYD01000006">
    <property type="protein sequence ID" value="SFQ84328.1"/>
    <property type="molecule type" value="Genomic_DNA"/>
</dbReference>
<evidence type="ECO:0000256" key="3">
    <source>
        <dbReference type="ARBA" id="ARBA00022448"/>
    </source>
</evidence>
<feature type="domain" description="Multidrug resistance protein MdtA-like C-terminal permuted SH3" evidence="10">
    <location>
        <begin position="283"/>
        <end position="341"/>
    </location>
</feature>
<keyword evidence="4 5" id="KW-0175">Coiled coil</keyword>
<dbReference type="InterPro" id="IPR058624">
    <property type="entry name" value="MdtA-like_HH"/>
</dbReference>
<evidence type="ECO:0000259" key="7">
    <source>
        <dbReference type="Pfam" id="PF25876"/>
    </source>
</evidence>
<dbReference type="Pfam" id="PF25876">
    <property type="entry name" value="HH_MFP_RND"/>
    <property type="match status" value="1"/>
</dbReference>
<evidence type="ECO:0000256" key="1">
    <source>
        <dbReference type="ARBA" id="ARBA00004196"/>
    </source>
</evidence>
<dbReference type="PANTHER" id="PTHR30469">
    <property type="entry name" value="MULTIDRUG RESISTANCE PROTEIN MDTA"/>
    <property type="match status" value="1"/>
</dbReference>
<feature type="coiled-coil region" evidence="5">
    <location>
        <begin position="98"/>
        <end position="156"/>
    </location>
</feature>
<dbReference type="Pfam" id="PF25954">
    <property type="entry name" value="Beta-barrel_RND_2"/>
    <property type="match status" value="1"/>
</dbReference>
<dbReference type="GO" id="GO:1990281">
    <property type="term" value="C:efflux pump complex"/>
    <property type="evidence" value="ECO:0007669"/>
    <property type="project" value="TreeGrafter"/>
</dbReference>
<reference evidence="11 12" key="1">
    <citation type="submission" date="2016-10" db="EMBL/GenBank/DDBJ databases">
        <authorList>
            <person name="de Groot N.N."/>
        </authorList>
    </citation>
    <scope>NUCLEOTIDE SEQUENCE [LARGE SCALE GENOMIC DNA]</scope>
    <source>
        <strain evidence="11 12">JCM 18415</strain>
    </source>
</reference>
<accession>A0A1I6BTP6</accession>
<feature type="domain" description="Multidrug resistance protein MdtA-like alpha-helical hairpin" evidence="7">
    <location>
        <begin position="98"/>
        <end position="167"/>
    </location>
</feature>
<dbReference type="PANTHER" id="PTHR30469:SF15">
    <property type="entry name" value="HLYD FAMILY OF SECRETION PROTEINS"/>
    <property type="match status" value="1"/>
</dbReference>
<dbReference type="STRING" id="1002526.SAMN05216578_106102"/>